<proteinExistence type="predicted"/>
<gene>
    <name evidence="2" type="ORF">F1599_08750</name>
</gene>
<name>A0A5M8AY19_9BURK</name>
<organism evidence="2 3">
    <name type="scientific">Cupriavidus cauae</name>
    <dbReference type="NCBI Taxonomy" id="2608999"/>
    <lineage>
        <taxon>Bacteria</taxon>
        <taxon>Pseudomonadati</taxon>
        <taxon>Pseudomonadota</taxon>
        <taxon>Betaproteobacteria</taxon>
        <taxon>Burkholderiales</taxon>
        <taxon>Burkholderiaceae</taxon>
        <taxon>Cupriavidus</taxon>
    </lineage>
</organism>
<dbReference type="GO" id="GO:0016788">
    <property type="term" value="F:hydrolase activity, acting on ester bonds"/>
    <property type="evidence" value="ECO:0007669"/>
    <property type="project" value="UniProtKB-ARBA"/>
</dbReference>
<dbReference type="SUPFAM" id="SSF52266">
    <property type="entry name" value="SGNH hydrolase"/>
    <property type="match status" value="1"/>
</dbReference>
<evidence type="ECO:0000259" key="1">
    <source>
        <dbReference type="Pfam" id="PF13472"/>
    </source>
</evidence>
<dbReference type="EMBL" id="VWRN01000025">
    <property type="protein sequence ID" value="KAA6127095.1"/>
    <property type="molecule type" value="Genomic_DNA"/>
</dbReference>
<dbReference type="InterPro" id="IPR036514">
    <property type="entry name" value="SGNH_hydro_sf"/>
</dbReference>
<protein>
    <recommendedName>
        <fullName evidence="1">SGNH hydrolase-type esterase domain-containing protein</fullName>
    </recommendedName>
</protein>
<feature type="domain" description="SGNH hydrolase-type esterase" evidence="1">
    <location>
        <begin position="70"/>
        <end position="228"/>
    </location>
</feature>
<dbReference type="InterPro" id="IPR051532">
    <property type="entry name" value="Ester_Hydrolysis_Enzymes"/>
</dbReference>
<dbReference type="Proteomes" id="UP000324324">
    <property type="component" value="Unassembled WGS sequence"/>
</dbReference>
<reference evidence="2 3" key="1">
    <citation type="submission" date="2019-09" db="EMBL/GenBank/DDBJ databases">
        <title>Isolation of a novel species in the genus Cupriavidus from patients with sepsis using whole genome sequencing.</title>
        <authorList>
            <person name="Kweon O.J."/>
            <person name="Lee M.-K."/>
        </authorList>
    </citation>
    <scope>NUCLEOTIDE SEQUENCE [LARGE SCALE GENOMIC DNA]</scope>
    <source>
        <strain evidence="2 3">MKL-01</strain>
    </source>
</reference>
<dbReference type="PANTHER" id="PTHR30383">
    <property type="entry name" value="THIOESTERASE 1/PROTEASE 1/LYSOPHOSPHOLIPASE L1"/>
    <property type="match status" value="1"/>
</dbReference>
<evidence type="ECO:0000313" key="2">
    <source>
        <dbReference type="EMBL" id="KAA6127095.1"/>
    </source>
</evidence>
<sequence>MRPIRLLLVASLLLNLAFVSATVMAIHRLGGIGYLAFKLKHRDDGSGYSAGRLQHLRSLDAALPAGKIVFVGDSITEAGEWSEFLGHHDVVNRGIGGDSTARILDRIESVAKTRPSKLFLMAGINDLGAFDEREVFDRYRQIVDTVRRVSPGTRIYLQSTLPVNREVRDTGRDNGRVAQFNALLAGLAASDDRVEWIDVARALADRDGNLDRAYTYDGVHLNGEGYARWKAVILPYLHGTSVATR</sequence>
<comment type="caution">
    <text evidence="2">The sequence shown here is derived from an EMBL/GenBank/DDBJ whole genome shotgun (WGS) entry which is preliminary data.</text>
</comment>
<dbReference type="AlphaFoldDB" id="A0A5M8AY19"/>
<dbReference type="InterPro" id="IPR013830">
    <property type="entry name" value="SGNH_hydro"/>
</dbReference>
<dbReference type="Gene3D" id="3.40.50.1110">
    <property type="entry name" value="SGNH hydrolase"/>
    <property type="match status" value="1"/>
</dbReference>
<dbReference type="RefSeq" id="WP_150082779.1">
    <property type="nucleotide sequence ID" value="NZ_VWRN01000025.1"/>
</dbReference>
<keyword evidence="3" id="KW-1185">Reference proteome</keyword>
<accession>A0A5M8AY19</accession>
<evidence type="ECO:0000313" key="3">
    <source>
        <dbReference type="Proteomes" id="UP000324324"/>
    </source>
</evidence>
<dbReference type="Pfam" id="PF13472">
    <property type="entry name" value="Lipase_GDSL_2"/>
    <property type="match status" value="1"/>
</dbReference>